<accession>A0A3A2ZTT0</accession>
<evidence type="ECO:0000256" key="1">
    <source>
        <dbReference type="SAM" id="MobiDB-lite"/>
    </source>
</evidence>
<comment type="caution">
    <text evidence="2">The sequence shown here is derived from an EMBL/GenBank/DDBJ whole genome shotgun (WGS) entry which is preliminary data.</text>
</comment>
<dbReference type="AlphaFoldDB" id="A0A3A2ZTT0"/>
<dbReference type="EMBL" id="MVGC01000029">
    <property type="protein sequence ID" value="RJE26120.1"/>
    <property type="molecule type" value="Genomic_DNA"/>
</dbReference>
<keyword evidence="3" id="KW-1185">Reference proteome</keyword>
<evidence type="ECO:0000313" key="2">
    <source>
        <dbReference type="EMBL" id="RJE26120.1"/>
    </source>
</evidence>
<evidence type="ECO:0000313" key="3">
    <source>
        <dbReference type="Proteomes" id="UP000266188"/>
    </source>
</evidence>
<feature type="region of interest" description="Disordered" evidence="1">
    <location>
        <begin position="1"/>
        <end position="21"/>
    </location>
</feature>
<feature type="compositionally biased region" description="Polar residues" evidence="1">
    <location>
        <begin position="1"/>
        <end position="10"/>
    </location>
</feature>
<name>A0A3A2ZTT0_9EURO</name>
<dbReference type="Proteomes" id="UP000266188">
    <property type="component" value="Unassembled WGS sequence"/>
</dbReference>
<sequence length="184" mass="21210">MHLSSYQSMLRQRDENRSPAVSQRAIEKHIAGVNGSTWSPRSVKPDTQIIRASEVLSLLADDYGKGIQLSHFTILLLRQEPVKLINRIGAQMRPICLLVLRISKKLYVFSPLSEMMMHLHWIPRMSNVRIVMLYFPHRMAEIYPRFLPSGGVSNIVSRDELQEHYLSKYCPGAAVAIYMMTRDR</sequence>
<proteinExistence type="predicted"/>
<organism evidence="2 3">
    <name type="scientific">Aspergillus sclerotialis</name>
    <dbReference type="NCBI Taxonomy" id="2070753"/>
    <lineage>
        <taxon>Eukaryota</taxon>
        <taxon>Fungi</taxon>
        <taxon>Dikarya</taxon>
        <taxon>Ascomycota</taxon>
        <taxon>Pezizomycotina</taxon>
        <taxon>Eurotiomycetes</taxon>
        <taxon>Eurotiomycetidae</taxon>
        <taxon>Eurotiales</taxon>
        <taxon>Aspergillaceae</taxon>
        <taxon>Aspergillus</taxon>
        <taxon>Aspergillus subgen. Polypaecilum</taxon>
    </lineage>
</organism>
<gene>
    <name evidence="2" type="ORF">PHISCL_01563</name>
</gene>
<reference evidence="3" key="1">
    <citation type="submission" date="2017-02" db="EMBL/GenBank/DDBJ databases">
        <authorList>
            <person name="Tafer H."/>
            <person name="Lopandic K."/>
        </authorList>
    </citation>
    <scope>NUCLEOTIDE SEQUENCE [LARGE SCALE GENOMIC DNA]</scope>
    <source>
        <strain evidence="3">CBS 366.77</strain>
    </source>
</reference>
<protein>
    <submittedName>
        <fullName evidence="2">Uncharacterized protein</fullName>
    </submittedName>
</protein>
<dbReference type="OrthoDB" id="4502957at2759"/>